<reference evidence="2" key="1">
    <citation type="submission" date="2024-05" db="EMBL/GenBank/DDBJ databases">
        <title>Isolation and characterization of Sporomusa carbonis sp. nov., a carboxydotrophic hydrogenogen in the genus of Sporomusa isolated from a charcoal burning pile.</title>
        <authorList>
            <person name="Boeer T."/>
            <person name="Rosenbaum F."/>
            <person name="Eysell L."/>
            <person name="Mueller V."/>
            <person name="Daniel R."/>
            <person name="Poehlein A."/>
        </authorList>
    </citation>
    <scope>NUCLEOTIDE SEQUENCE [LARGE SCALE GENOMIC DNA]</scope>
    <source>
        <strain evidence="2">DSM 10669</strain>
    </source>
</reference>
<dbReference type="PANTHER" id="PTHR33164:SF105">
    <property type="entry name" value="TRANSCRIPTIONAL REPRESSOR PROTEIN-RELATED"/>
    <property type="match status" value="1"/>
</dbReference>
<dbReference type="PRINTS" id="PR00598">
    <property type="entry name" value="HTHMARR"/>
</dbReference>
<dbReference type="Pfam" id="PF01047">
    <property type="entry name" value="MarR"/>
    <property type="match status" value="1"/>
</dbReference>
<dbReference type="InterPro" id="IPR036388">
    <property type="entry name" value="WH-like_DNA-bd_sf"/>
</dbReference>
<dbReference type="InterPro" id="IPR039422">
    <property type="entry name" value="MarR/SlyA-like"/>
</dbReference>
<sequence length="198" mass="22599">MHHKFIVQYIIDWSPKRWMEVLTQQVLGYTIISNNICVYTLNSRHLKGVSAMKHIAGCYPKIPSPCLCLNIRRASRAVTELYEKVLAPSGIKITQYSLLRHLEQVEPVTISELAKFMRIDRTTLNRNMKPLSEMGFIKINIGEDPRSRQVMLTEAGKSALSTATTLWDEAQASLQEYLGDTEVEQFNYLISKLEALVP</sequence>
<feature type="domain" description="HTH marR-type" evidence="1">
    <location>
        <begin position="64"/>
        <end position="195"/>
    </location>
</feature>
<proteinExistence type="predicted"/>
<dbReference type="Gene3D" id="1.10.10.10">
    <property type="entry name" value="Winged helix-like DNA-binding domain superfamily/Winged helix DNA-binding domain"/>
    <property type="match status" value="1"/>
</dbReference>
<evidence type="ECO:0000313" key="3">
    <source>
        <dbReference type="Proteomes" id="UP000216752"/>
    </source>
</evidence>
<dbReference type="Proteomes" id="UP000216752">
    <property type="component" value="Chromosome"/>
</dbReference>
<dbReference type="InterPro" id="IPR036390">
    <property type="entry name" value="WH_DNA-bd_sf"/>
</dbReference>
<dbReference type="SMART" id="SM00347">
    <property type="entry name" value="HTH_MARR"/>
    <property type="match status" value="1"/>
</dbReference>
<dbReference type="SUPFAM" id="SSF46785">
    <property type="entry name" value="Winged helix' DNA-binding domain"/>
    <property type="match status" value="1"/>
</dbReference>
<gene>
    <name evidence="2" type="ORF">SPSIL_049440</name>
</gene>
<dbReference type="PROSITE" id="PS50995">
    <property type="entry name" value="HTH_MARR_2"/>
    <property type="match status" value="1"/>
</dbReference>
<accession>A0ABZ3ISP3</accession>
<organism evidence="2 3">
    <name type="scientific">Sporomusa silvacetica DSM 10669</name>
    <dbReference type="NCBI Taxonomy" id="1123289"/>
    <lineage>
        <taxon>Bacteria</taxon>
        <taxon>Bacillati</taxon>
        <taxon>Bacillota</taxon>
        <taxon>Negativicutes</taxon>
        <taxon>Selenomonadales</taxon>
        <taxon>Sporomusaceae</taxon>
        <taxon>Sporomusa</taxon>
    </lineage>
</organism>
<evidence type="ECO:0000259" key="1">
    <source>
        <dbReference type="PROSITE" id="PS50995"/>
    </source>
</evidence>
<dbReference type="EMBL" id="CP155573">
    <property type="protein sequence ID" value="XFO68721.1"/>
    <property type="molecule type" value="Genomic_DNA"/>
</dbReference>
<protein>
    <recommendedName>
        <fullName evidence="1">HTH marR-type domain-containing protein</fullName>
    </recommendedName>
</protein>
<name>A0ABZ3ISP3_9FIRM</name>
<keyword evidence="3" id="KW-1185">Reference proteome</keyword>
<dbReference type="InterPro" id="IPR000835">
    <property type="entry name" value="HTH_MarR-typ"/>
</dbReference>
<evidence type="ECO:0000313" key="2">
    <source>
        <dbReference type="EMBL" id="XFO68721.1"/>
    </source>
</evidence>
<dbReference type="PANTHER" id="PTHR33164">
    <property type="entry name" value="TRANSCRIPTIONAL REGULATOR, MARR FAMILY"/>
    <property type="match status" value="1"/>
</dbReference>